<reference evidence="2" key="1">
    <citation type="submission" date="2021-01" db="EMBL/GenBank/DDBJ databases">
        <title>Caligus Genome Assembly.</title>
        <authorList>
            <person name="Gallardo-Escarate C."/>
        </authorList>
    </citation>
    <scope>NUCLEOTIDE SEQUENCE [LARGE SCALE GENOMIC DNA]</scope>
</reference>
<evidence type="ECO:0000313" key="1">
    <source>
        <dbReference type="EMBL" id="QQP38041.1"/>
    </source>
</evidence>
<sequence>MEQNHPKLPMTVPTRVSPISLDTWPEIKDLHPNLGKKTSDIQGFEETQSPWIELFSMGGLTAPSPDF</sequence>
<organism evidence="1 2">
    <name type="scientific">Caligus rogercresseyi</name>
    <name type="common">Sea louse</name>
    <dbReference type="NCBI Taxonomy" id="217165"/>
    <lineage>
        <taxon>Eukaryota</taxon>
        <taxon>Metazoa</taxon>
        <taxon>Ecdysozoa</taxon>
        <taxon>Arthropoda</taxon>
        <taxon>Crustacea</taxon>
        <taxon>Multicrustacea</taxon>
        <taxon>Hexanauplia</taxon>
        <taxon>Copepoda</taxon>
        <taxon>Siphonostomatoida</taxon>
        <taxon>Caligidae</taxon>
        <taxon>Caligus</taxon>
    </lineage>
</organism>
<evidence type="ECO:0000313" key="2">
    <source>
        <dbReference type="Proteomes" id="UP000595437"/>
    </source>
</evidence>
<gene>
    <name evidence="1" type="ORF">FKW44_018514</name>
</gene>
<accession>A0A7T8GUX4</accession>
<name>A0A7T8GUX4_CALRO</name>
<dbReference type="AlphaFoldDB" id="A0A7T8GUX4"/>
<protein>
    <submittedName>
        <fullName evidence="1">Uncharacterized protein</fullName>
    </submittedName>
</protein>
<keyword evidence="2" id="KW-1185">Reference proteome</keyword>
<proteinExistence type="predicted"/>
<dbReference type="EMBL" id="CP045902">
    <property type="protein sequence ID" value="QQP38041.1"/>
    <property type="molecule type" value="Genomic_DNA"/>
</dbReference>
<dbReference type="Proteomes" id="UP000595437">
    <property type="component" value="Chromosome 13"/>
</dbReference>